<evidence type="ECO:0000256" key="5">
    <source>
        <dbReference type="RuleBase" id="RU004466"/>
    </source>
</evidence>
<protein>
    <recommendedName>
        <fullName evidence="8">Geranylgeranyl pyrophosphate synthase</fullName>
    </recommendedName>
</protein>
<evidence type="ECO:0000256" key="4">
    <source>
        <dbReference type="ARBA" id="ARBA00022842"/>
    </source>
</evidence>
<dbReference type="AlphaFoldDB" id="W1P6S3"/>
<dbReference type="PANTHER" id="PTHR43281">
    <property type="entry name" value="FARNESYL DIPHOSPHATE SYNTHASE"/>
    <property type="match status" value="1"/>
</dbReference>
<sequence length="329" mass="35249">MAFISLPNCTNLAPKIPQVHRRSQSKPRAFASLPPTTNTPTTIDLPAYLTAVSSNLDAQVSHTLPLQPPHIVHAPMRYCALSNPTPLAPAVCIAVASDLFGVPHPTALIPAHALHLVHAAALMHEDMPALLDRTTRANRPTTHIKFAQNVAILTYDGLVPFAFAHIAESNLPADISLRLVAEISKAMGSQGFASGQYMEAQTLSWADGFFDKDCADQVHSMKMGVLVECGAACGGIVGGAKDEEIERLRKYGRALGIMYQILWDIKEKERGGFGKASYARGYGAERAMEVAEEMGREARKALEGFDPQGTQLLEGFADCGAAAHVGVGL</sequence>
<dbReference type="eggNOG" id="KOG0776">
    <property type="taxonomic scope" value="Eukaryota"/>
</dbReference>
<name>W1P6S3_AMBTC</name>
<reference evidence="7" key="1">
    <citation type="journal article" date="2013" name="Science">
        <title>The Amborella genome and the evolution of flowering plants.</title>
        <authorList>
            <consortium name="Amborella Genome Project"/>
        </authorList>
    </citation>
    <scope>NUCLEOTIDE SEQUENCE [LARGE SCALE GENOMIC DNA]</scope>
</reference>
<dbReference type="OMA" id="YWTTINA"/>
<dbReference type="Gramene" id="ERN03286">
    <property type="protein sequence ID" value="ERN03286"/>
    <property type="gene ID" value="AMTR_s00003p00217250"/>
</dbReference>
<keyword evidence="5" id="KW-0808">Transferase</keyword>
<dbReference type="InterPro" id="IPR008949">
    <property type="entry name" value="Isoprenoid_synthase_dom_sf"/>
</dbReference>
<dbReference type="Proteomes" id="UP000017836">
    <property type="component" value="Unassembled WGS sequence"/>
</dbReference>
<dbReference type="SUPFAM" id="SSF48576">
    <property type="entry name" value="Terpenoid synthases"/>
    <property type="match status" value="1"/>
</dbReference>
<keyword evidence="3" id="KW-0479">Metal-binding</keyword>
<dbReference type="Pfam" id="PF00348">
    <property type="entry name" value="polyprenyl_synt"/>
    <property type="match status" value="1"/>
</dbReference>
<evidence type="ECO:0000313" key="7">
    <source>
        <dbReference type="Proteomes" id="UP000017836"/>
    </source>
</evidence>
<evidence type="ECO:0000256" key="1">
    <source>
        <dbReference type="ARBA" id="ARBA00001946"/>
    </source>
</evidence>
<gene>
    <name evidence="6" type="ORF">AMTR_s00003p00217250</name>
</gene>
<evidence type="ECO:0008006" key="8">
    <source>
        <dbReference type="Google" id="ProtNLM"/>
    </source>
</evidence>
<dbReference type="EMBL" id="KI394358">
    <property type="protein sequence ID" value="ERN03286.1"/>
    <property type="molecule type" value="Genomic_DNA"/>
</dbReference>
<dbReference type="GO" id="GO:0008299">
    <property type="term" value="P:isoprenoid biosynthetic process"/>
    <property type="evidence" value="ECO:0007669"/>
    <property type="project" value="InterPro"/>
</dbReference>
<keyword evidence="4" id="KW-0460">Magnesium</keyword>
<dbReference type="STRING" id="13333.W1P6S3"/>
<comment type="similarity">
    <text evidence="2 5">Belongs to the FPP/GGPP synthase family.</text>
</comment>
<dbReference type="PANTHER" id="PTHR43281:SF5">
    <property type="entry name" value="HETERODIMERIC GERANYLGERANYL PYROPHOSPHATE SYNTHASE SMALL SUBUNIT, CHLOROPLASTIC"/>
    <property type="match status" value="1"/>
</dbReference>
<evidence type="ECO:0000256" key="3">
    <source>
        <dbReference type="ARBA" id="ARBA00022723"/>
    </source>
</evidence>
<organism evidence="6 7">
    <name type="scientific">Amborella trichopoda</name>
    <dbReference type="NCBI Taxonomy" id="13333"/>
    <lineage>
        <taxon>Eukaryota</taxon>
        <taxon>Viridiplantae</taxon>
        <taxon>Streptophyta</taxon>
        <taxon>Embryophyta</taxon>
        <taxon>Tracheophyta</taxon>
        <taxon>Spermatophyta</taxon>
        <taxon>Magnoliopsida</taxon>
        <taxon>Amborellales</taxon>
        <taxon>Amborellaceae</taxon>
        <taxon>Amborella</taxon>
    </lineage>
</organism>
<proteinExistence type="inferred from homology"/>
<dbReference type="Gene3D" id="1.10.600.10">
    <property type="entry name" value="Farnesyl Diphosphate Synthase"/>
    <property type="match status" value="1"/>
</dbReference>
<keyword evidence="7" id="KW-1185">Reference proteome</keyword>
<accession>W1P6S3</accession>
<dbReference type="CDD" id="cd00867">
    <property type="entry name" value="Trans_IPPS"/>
    <property type="match status" value="1"/>
</dbReference>
<dbReference type="HOGENOM" id="CLU_014015_0_0_1"/>
<evidence type="ECO:0000256" key="2">
    <source>
        <dbReference type="ARBA" id="ARBA00006706"/>
    </source>
</evidence>
<comment type="cofactor">
    <cofactor evidence="1">
        <name>Mg(2+)</name>
        <dbReference type="ChEBI" id="CHEBI:18420"/>
    </cofactor>
</comment>
<dbReference type="GO" id="GO:0046872">
    <property type="term" value="F:metal ion binding"/>
    <property type="evidence" value="ECO:0007669"/>
    <property type="project" value="UniProtKB-KW"/>
</dbReference>
<evidence type="ECO:0000313" key="6">
    <source>
        <dbReference type="EMBL" id="ERN03286.1"/>
    </source>
</evidence>
<dbReference type="InterPro" id="IPR000092">
    <property type="entry name" value="Polyprenyl_synt"/>
</dbReference>
<dbReference type="GO" id="GO:0004659">
    <property type="term" value="F:prenyltransferase activity"/>
    <property type="evidence" value="ECO:0000318"/>
    <property type="project" value="GO_Central"/>
</dbReference>